<dbReference type="STRING" id="51031.W2TSL3"/>
<dbReference type="OMA" id="KECGIAH"/>
<dbReference type="InterPro" id="IPR011009">
    <property type="entry name" value="Kinase-like_dom_sf"/>
</dbReference>
<dbReference type="Pfam" id="PF00069">
    <property type="entry name" value="Pkinase"/>
    <property type="match status" value="1"/>
</dbReference>
<dbReference type="KEGG" id="nai:NECAME_17248"/>
<organism evidence="2 3">
    <name type="scientific">Necator americanus</name>
    <name type="common">Human hookworm</name>
    <dbReference type="NCBI Taxonomy" id="51031"/>
    <lineage>
        <taxon>Eukaryota</taxon>
        <taxon>Metazoa</taxon>
        <taxon>Ecdysozoa</taxon>
        <taxon>Nematoda</taxon>
        <taxon>Chromadorea</taxon>
        <taxon>Rhabditida</taxon>
        <taxon>Rhabditina</taxon>
        <taxon>Rhabditomorpha</taxon>
        <taxon>Strongyloidea</taxon>
        <taxon>Ancylostomatidae</taxon>
        <taxon>Bunostominae</taxon>
        <taxon>Necator</taxon>
    </lineage>
</organism>
<name>W2TSL3_NECAM</name>
<dbReference type="GO" id="GO:0004674">
    <property type="term" value="F:protein serine/threonine kinase activity"/>
    <property type="evidence" value="ECO:0007669"/>
    <property type="project" value="TreeGrafter"/>
</dbReference>
<dbReference type="InterPro" id="IPR008271">
    <property type="entry name" value="Ser/Thr_kinase_AS"/>
</dbReference>
<dbReference type="Gene3D" id="1.10.510.10">
    <property type="entry name" value="Transferase(Phosphotransferase) domain 1"/>
    <property type="match status" value="1"/>
</dbReference>
<sequence length="231" mass="25407">MGGNGAAAMVSSMSCPINSVGLDSSRNESADPALPSFVSHWLLVKVHSGRASSGRSVAVKCARDAKEIQAARKEVEFYRRCAGARNIVKYVGSQHKEATDHSPERFSFAMERALFSLDKLMKQVRHVHGLPKDIIIDLLVDSASALNTLKSRGIAHRDIKHLNILVFPGARKGRRSQYLFKFCDMGVSSFVHEGGVMQTLVGTPHALPYIYGETFNVDCKTVRYDSVRVSV</sequence>
<dbReference type="PROSITE" id="PS50011">
    <property type="entry name" value="PROTEIN_KINASE_DOM"/>
    <property type="match status" value="1"/>
</dbReference>
<gene>
    <name evidence="2" type="ORF">NECAME_17248</name>
</gene>
<keyword evidence="3" id="KW-1185">Reference proteome</keyword>
<evidence type="ECO:0000313" key="2">
    <source>
        <dbReference type="EMBL" id="ETN84111.1"/>
    </source>
</evidence>
<reference evidence="3" key="1">
    <citation type="journal article" date="2014" name="Nat. Genet.">
        <title>Genome of the human hookworm Necator americanus.</title>
        <authorList>
            <person name="Tang Y.T."/>
            <person name="Gao X."/>
            <person name="Rosa B.A."/>
            <person name="Abubucker S."/>
            <person name="Hallsworth-Pepin K."/>
            <person name="Martin J."/>
            <person name="Tyagi R."/>
            <person name="Heizer E."/>
            <person name="Zhang X."/>
            <person name="Bhonagiri-Palsikar V."/>
            <person name="Minx P."/>
            <person name="Warren W.C."/>
            <person name="Wang Q."/>
            <person name="Zhan B."/>
            <person name="Hotez P.J."/>
            <person name="Sternberg P.W."/>
            <person name="Dougall A."/>
            <person name="Gaze S.T."/>
            <person name="Mulvenna J."/>
            <person name="Sotillo J."/>
            <person name="Ranganathan S."/>
            <person name="Rabelo E.M."/>
            <person name="Wilson R.K."/>
            <person name="Felgner P.L."/>
            <person name="Bethony J."/>
            <person name="Hawdon J.M."/>
            <person name="Gasser R.B."/>
            <person name="Loukas A."/>
            <person name="Mitreva M."/>
        </authorList>
    </citation>
    <scope>NUCLEOTIDE SEQUENCE [LARGE SCALE GENOMIC DNA]</scope>
</reference>
<dbReference type="PANTHER" id="PTHR24359:SF1">
    <property type="entry name" value="INHIBITOR OF NUCLEAR FACTOR KAPPA-B KINASE EPSILON SUBUNIT HOMOLOG 1-RELATED"/>
    <property type="match status" value="1"/>
</dbReference>
<dbReference type="EMBL" id="KI658022">
    <property type="protein sequence ID" value="ETN84111.1"/>
    <property type="molecule type" value="Genomic_DNA"/>
</dbReference>
<dbReference type="OrthoDB" id="10013850at2759"/>
<dbReference type="InterPro" id="IPR000719">
    <property type="entry name" value="Prot_kinase_dom"/>
</dbReference>
<dbReference type="PROSITE" id="PS00108">
    <property type="entry name" value="PROTEIN_KINASE_ST"/>
    <property type="match status" value="1"/>
</dbReference>
<dbReference type="AlphaFoldDB" id="W2TSL3"/>
<dbReference type="Proteomes" id="UP000053676">
    <property type="component" value="Unassembled WGS sequence"/>
</dbReference>
<dbReference type="PANTHER" id="PTHR24359">
    <property type="entry name" value="SERINE/THREONINE-PROTEIN KINASE SBK1"/>
    <property type="match status" value="1"/>
</dbReference>
<evidence type="ECO:0000259" key="1">
    <source>
        <dbReference type="PROSITE" id="PS50011"/>
    </source>
</evidence>
<protein>
    <recommendedName>
        <fullName evidence="1">Protein kinase domain-containing protein</fullName>
    </recommendedName>
</protein>
<dbReference type="SUPFAM" id="SSF56112">
    <property type="entry name" value="Protein kinase-like (PK-like)"/>
    <property type="match status" value="1"/>
</dbReference>
<feature type="domain" description="Protein kinase" evidence="1">
    <location>
        <begin position="1"/>
        <end position="231"/>
    </location>
</feature>
<proteinExistence type="predicted"/>
<accession>W2TSL3</accession>
<dbReference type="GO" id="GO:0005524">
    <property type="term" value="F:ATP binding"/>
    <property type="evidence" value="ECO:0007669"/>
    <property type="project" value="InterPro"/>
</dbReference>
<dbReference type="SMART" id="SM00220">
    <property type="entry name" value="S_TKc"/>
    <property type="match status" value="1"/>
</dbReference>
<evidence type="ECO:0000313" key="3">
    <source>
        <dbReference type="Proteomes" id="UP000053676"/>
    </source>
</evidence>